<evidence type="ECO:0000313" key="3">
    <source>
        <dbReference type="EMBL" id="GGB48101.1"/>
    </source>
</evidence>
<sequence length="139" mass="15025">MGDGSVSPMHRSRIGVVLIDHPPESYAAAAAFWTTARGSDREATGSTTPEDRFEGLDSLPGGVMIAMQRLDDGRPRVHLDIETDDVDAEVDRLVAAGATVAERHDEEHYAILTDPGGLIFCVVPVQSREGFAEHAVVWE</sequence>
<dbReference type="Proteomes" id="UP000636793">
    <property type="component" value="Unassembled WGS sequence"/>
</dbReference>
<dbReference type="InterPro" id="IPR029068">
    <property type="entry name" value="Glyas_Bleomycin-R_OHBP_Dase"/>
</dbReference>
<feature type="compositionally biased region" description="Basic and acidic residues" evidence="1">
    <location>
        <begin position="38"/>
        <end position="55"/>
    </location>
</feature>
<evidence type="ECO:0000256" key="1">
    <source>
        <dbReference type="SAM" id="MobiDB-lite"/>
    </source>
</evidence>
<proteinExistence type="predicted"/>
<dbReference type="SUPFAM" id="SSF54593">
    <property type="entry name" value="Glyoxalase/Bleomycin resistance protein/Dihydroxybiphenyl dioxygenase"/>
    <property type="match status" value="1"/>
</dbReference>
<dbReference type="Gene3D" id="3.10.180.10">
    <property type="entry name" value="2,3-Dihydroxybiphenyl 1,2-Dioxygenase, domain 1"/>
    <property type="match status" value="1"/>
</dbReference>
<name>A0A916X261_9MICO</name>
<dbReference type="InterPro" id="IPR041581">
    <property type="entry name" value="Glyoxalase_6"/>
</dbReference>
<feature type="region of interest" description="Disordered" evidence="1">
    <location>
        <begin position="37"/>
        <end position="57"/>
    </location>
</feature>
<accession>A0A916X261</accession>
<comment type="caution">
    <text evidence="3">The sequence shown here is derived from an EMBL/GenBank/DDBJ whole genome shotgun (WGS) entry which is preliminary data.</text>
</comment>
<reference evidence="3" key="2">
    <citation type="submission" date="2020-09" db="EMBL/GenBank/DDBJ databases">
        <authorList>
            <person name="Sun Q."/>
            <person name="Zhou Y."/>
        </authorList>
    </citation>
    <scope>NUCLEOTIDE SEQUENCE</scope>
    <source>
        <strain evidence="3">CGMCC 1.15085</strain>
    </source>
</reference>
<evidence type="ECO:0000259" key="2">
    <source>
        <dbReference type="Pfam" id="PF18029"/>
    </source>
</evidence>
<organism evidence="3 4">
    <name type="scientific">Flexivirga endophytica</name>
    <dbReference type="NCBI Taxonomy" id="1849103"/>
    <lineage>
        <taxon>Bacteria</taxon>
        <taxon>Bacillati</taxon>
        <taxon>Actinomycetota</taxon>
        <taxon>Actinomycetes</taxon>
        <taxon>Micrococcales</taxon>
        <taxon>Dermacoccaceae</taxon>
        <taxon>Flexivirga</taxon>
    </lineage>
</organism>
<dbReference type="PANTHER" id="PTHR35908:SF1">
    <property type="entry name" value="CONSERVED PROTEIN"/>
    <property type="match status" value="1"/>
</dbReference>
<dbReference type="PANTHER" id="PTHR35908">
    <property type="entry name" value="HYPOTHETICAL FUSION PROTEIN"/>
    <property type="match status" value="1"/>
</dbReference>
<gene>
    <name evidence="3" type="ORF">GCM10011492_44160</name>
</gene>
<feature type="domain" description="Glyoxalase-like" evidence="2">
    <location>
        <begin position="25"/>
        <end position="123"/>
    </location>
</feature>
<protein>
    <recommendedName>
        <fullName evidence="2">Glyoxalase-like domain-containing protein</fullName>
    </recommendedName>
</protein>
<dbReference type="Pfam" id="PF18029">
    <property type="entry name" value="Glyoxalase_6"/>
    <property type="match status" value="1"/>
</dbReference>
<keyword evidence="4" id="KW-1185">Reference proteome</keyword>
<dbReference type="AlphaFoldDB" id="A0A916X261"/>
<dbReference type="EMBL" id="BMHI01000009">
    <property type="protein sequence ID" value="GGB48101.1"/>
    <property type="molecule type" value="Genomic_DNA"/>
</dbReference>
<reference evidence="3" key="1">
    <citation type="journal article" date="2014" name="Int. J. Syst. Evol. Microbiol.">
        <title>Complete genome sequence of Corynebacterium casei LMG S-19264T (=DSM 44701T), isolated from a smear-ripened cheese.</title>
        <authorList>
            <consortium name="US DOE Joint Genome Institute (JGI-PGF)"/>
            <person name="Walter F."/>
            <person name="Albersmeier A."/>
            <person name="Kalinowski J."/>
            <person name="Ruckert C."/>
        </authorList>
    </citation>
    <scope>NUCLEOTIDE SEQUENCE</scope>
    <source>
        <strain evidence="3">CGMCC 1.15085</strain>
    </source>
</reference>
<evidence type="ECO:0000313" key="4">
    <source>
        <dbReference type="Proteomes" id="UP000636793"/>
    </source>
</evidence>